<dbReference type="GO" id="GO:0005886">
    <property type="term" value="C:plasma membrane"/>
    <property type="evidence" value="ECO:0007669"/>
    <property type="project" value="UniProtKB-SubCell"/>
</dbReference>
<dbReference type="InterPro" id="IPR003594">
    <property type="entry name" value="HATPase_dom"/>
</dbReference>
<reference evidence="14 15" key="1">
    <citation type="submission" date="2020-08" db="EMBL/GenBank/DDBJ databases">
        <title>Genomic Encyclopedia of Type Strains, Phase IV (KMG-IV): sequencing the most valuable type-strain genomes for metagenomic binning, comparative biology and taxonomic classification.</title>
        <authorList>
            <person name="Goeker M."/>
        </authorList>
    </citation>
    <scope>NUCLEOTIDE SEQUENCE [LARGE SCALE GENOMIC DNA]</scope>
    <source>
        <strain evidence="14 15">DSM 12141</strain>
    </source>
</reference>
<evidence type="ECO:0000256" key="6">
    <source>
        <dbReference type="ARBA" id="ARBA00022692"/>
    </source>
</evidence>
<dbReference type="Pfam" id="PF02518">
    <property type="entry name" value="HATPase_c"/>
    <property type="match status" value="1"/>
</dbReference>
<dbReference type="PANTHER" id="PTHR45436">
    <property type="entry name" value="SENSOR HISTIDINE KINASE YKOH"/>
    <property type="match status" value="1"/>
</dbReference>
<dbReference type="InterPro" id="IPR036890">
    <property type="entry name" value="HATPase_C_sf"/>
</dbReference>
<evidence type="ECO:0000256" key="5">
    <source>
        <dbReference type="ARBA" id="ARBA00022679"/>
    </source>
</evidence>
<evidence type="ECO:0000256" key="9">
    <source>
        <dbReference type="ARBA" id="ARBA00023012"/>
    </source>
</evidence>
<organism evidence="14 15">
    <name type="scientific">Castellaniella defragrans</name>
    <name type="common">Alcaligenes defragrans</name>
    <dbReference type="NCBI Taxonomy" id="75697"/>
    <lineage>
        <taxon>Bacteria</taxon>
        <taxon>Pseudomonadati</taxon>
        <taxon>Pseudomonadota</taxon>
        <taxon>Betaproteobacteria</taxon>
        <taxon>Burkholderiales</taxon>
        <taxon>Alcaligenaceae</taxon>
        <taxon>Castellaniella</taxon>
    </lineage>
</organism>
<comment type="catalytic activity">
    <reaction evidence="1">
        <text>ATP + protein L-histidine = ADP + protein N-phospho-L-histidine.</text>
        <dbReference type="EC" id="2.7.13.3"/>
    </reaction>
</comment>
<keyword evidence="9" id="KW-0902">Two-component regulatory system</keyword>
<keyword evidence="4" id="KW-0597">Phosphoprotein</keyword>
<dbReference type="Gene3D" id="6.10.340.10">
    <property type="match status" value="1"/>
</dbReference>
<keyword evidence="8 11" id="KW-1133">Transmembrane helix</keyword>
<keyword evidence="10 11" id="KW-0472">Membrane</keyword>
<evidence type="ECO:0000259" key="13">
    <source>
        <dbReference type="PROSITE" id="PS50885"/>
    </source>
</evidence>
<dbReference type="RefSeq" id="WP_151024040.1">
    <property type="nucleotide sequence ID" value="NZ_JACHIB010000008.1"/>
</dbReference>
<dbReference type="Pfam" id="PF00512">
    <property type="entry name" value="HisKA"/>
    <property type="match status" value="1"/>
</dbReference>
<dbReference type="InterPro" id="IPR004358">
    <property type="entry name" value="Sig_transdc_His_kin-like_C"/>
</dbReference>
<dbReference type="PRINTS" id="PR00344">
    <property type="entry name" value="BCTRLSENSOR"/>
</dbReference>
<dbReference type="PANTHER" id="PTHR45436:SF5">
    <property type="entry name" value="SENSOR HISTIDINE KINASE TRCS"/>
    <property type="match status" value="1"/>
</dbReference>
<sequence>MKISIIIKLFLAVLAVCSAVMLMQAVAMRISVQQGFFGYLNDQGRQSIEEVLPRVAAFYRRHGGWDELHDNIRLWIDTVRPPPAKDAGIHLSTADQTGAGVRMGLLDDHYVRIVGNPMVDARSIRQPVVVDGRTVGWVAMVPFEQALAPGEARFLAEQLRMLWIIAAASVVLVALFTYLVTRTALRRVRNLAQATRALAAGDYALRIEAGPRDELGALAQDFNYMAQALEHNERARRTFMANISHELRTPLAVIRAEVEAIQDGINPPTAESLGVIHQEVGQLGKLIGDLHDLSLTDIGGQAYQRVPIDLGMVLNTTVASMQRRFEGAGLRLRVSIQAGPLLVLGDESRLQQLFANLLENSLRYTDAGGEVRIRCARQADAIQLHIEDGPPGVAQDKLGHLFERFYRVEESRNRASGGSGLGLAICRNIVQAHDGRIHAARSPLGGLGISIELPLIP</sequence>
<dbReference type="Pfam" id="PF00672">
    <property type="entry name" value="HAMP"/>
    <property type="match status" value="1"/>
</dbReference>
<evidence type="ECO:0000256" key="11">
    <source>
        <dbReference type="SAM" id="Phobius"/>
    </source>
</evidence>
<gene>
    <name evidence="14" type="ORF">HNR28_001631</name>
</gene>
<dbReference type="SUPFAM" id="SSF55874">
    <property type="entry name" value="ATPase domain of HSP90 chaperone/DNA topoisomerase II/histidine kinase"/>
    <property type="match status" value="1"/>
</dbReference>
<dbReference type="AlphaFoldDB" id="A0A7W9TPV1"/>
<feature type="domain" description="Histidine kinase" evidence="12">
    <location>
        <begin position="242"/>
        <end position="457"/>
    </location>
</feature>
<dbReference type="InterPro" id="IPR036097">
    <property type="entry name" value="HisK_dim/P_sf"/>
</dbReference>
<evidence type="ECO:0000313" key="15">
    <source>
        <dbReference type="Proteomes" id="UP000541136"/>
    </source>
</evidence>
<dbReference type="PROSITE" id="PS50885">
    <property type="entry name" value="HAMP"/>
    <property type="match status" value="1"/>
</dbReference>
<dbReference type="SMART" id="SM00388">
    <property type="entry name" value="HisKA"/>
    <property type="match status" value="1"/>
</dbReference>
<protein>
    <recommendedName>
        <fullName evidence="3">histidine kinase</fullName>
        <ecNumber evidence="3">2.7.13.3</ecNumber>
    </recommendedName>
</protein>
<evidence type="ECO:0000256" key="3">
    <source>
        <dbReference type="ARBA" id="ARBA00012438"/>
    </source>
</evidence>
<name>A0A7W9TPV1_CASDE</name>
<dbReference type="FunFam" id="3.30.565.10:FF:000006">
    <property type="entry name" value="Sensor histidine kinase WalK"/>
    <property type="match status" value="1"/>
</dbReference>
<feature type="transmembrane region" description="Helical" evidence="11">
    <location>
        <begin position="161"/>
        <end position="180"/>
    </location>
</feature>
<dbReference type="PROSITE" id="PS50109">
    <property type="entry name" value="HIS_KIN"/>
    <property type="match status" value="1"/>
</dbReference>
<evidence type="ECO:0000256" key="8">
    <source>
        <dbReference type="ARBA" id="ARBA00022989"/>
    </source>
</evidence>
<keyword evidence="7 14" id="KW-0418">Kinase</keyword>
<evidence type="ECO:0000256" key="2">
    <source>
        <dbReference type="ARBA" id="ARBA00004429"/>
    </source>
</evidence>
<proteinExistence type="predicted"/>
<evidence type="ECO:0000259" key="12">
    <source>
        <dbReference type="PROSITE" id="PS50109"/>
    </source>
</evidence>
<comment type="subcellular location">
    <subcellularLocation>
        <location evidence="2">Cell inner membrane</location>
        <topology evidence="2">Multi-pass membrane protein</topology>
    </subcellularLocation>
</comment>
<evidence type="ECO:0000256" key="7">
    <source>
        <dbReference type="ARBA" id="ARBA00022777"/>
    </source>
</evidence>
<dbReference type="Gene3D" id="1.10.287.130">
    <property type="match status" value="1"/>
</dbReference>
<keyword evidence="6 11" id="KW-0812">Transmembrane</keyword>
<dbReference type="EC" id="2.7.13.3" evidence="3"/>
<evidence type="ECO:0000256" key="10">
    <source>
        <dbReference type="ARBA" id="ARBA00023136"/>
    </source>
</evidence>
<dbReference type="SUPFAM" id="SSF158472">
    <property type="entry name" value="HAMP domain-like"/>
    <property type="match status" value="1"/>
</dbReference>
<dbReference type="GO" id="GO:0000155">
    <property type="term" value="F:phosphorelay sensor kinase activity"/>
    <property type="evidence" value="ECO:0007669"/>
    <property type="project" value="InterPro"/>
</dbReference>
<dbReference type="Gene3D" id="3.30.565.10">
    <property type="entry name" value="Histidine kinase-like ATPase, C-terminal domain"/>
    <property type="match status" value="1"/>
</dbReference>
<keyword evidence="5 14" id="KW-0808">Transferase</keyword>
<feature type="domain" description="HAMP" evidence="13">
    <location>
        <begin position="182"/>
        <end position="234"/>
    </location>
</feature>
<evidence type="ECO:0000256" key="4">
    <source>
        <dbReference type="ARBA" id="ARBA00022553"/>
    </source>
</evidence>
<dbReference type="EMBL" id="JACHIB010000008">
    <property type="protein sequence ID" value="MBB6083592.1"/>
    <property type="molecule type" value="Genomic_DNA"/>
</dbReference>
<dbReference type="InterPro" id="IPR050428">
    <property type="entry name" value="TCS_sensor_his_kinase"/>
</dbReference>
<dbReference type="InterPro" id="IPR003661">
    <property type="entry name" value="HisK_dim/P_dom"/>
</dbReference>
<dbReference type="SMART" id="SM00304">
    <property type="entry name" value="HAMP"/>
    <property type="match status" value="1"/>
</dbReference>
<dbReference type="CDD" id="cd00082">
    <property type="entry name" value="HisKA"/>
    <property type="match status" value="1"/>
</dbReference>
<accession>A0A7W9TPV1</accession>
<dbReference type="InterPro" id="IPR003660">
    <property type="entry name" value="HAMP_dom"/>
</dbReference>
<dbReference type="SUPFAM" id="SSF47384">
    <property type="entry name" value="Homodimeric domain of signal transducing histidine kinase"/>
    <property type="match status" value="1"/>
</dbReference>
<comment type="caution">
    <text evidence="14">The sequence shown here is derived from an EMBL/GenBank/DDBJ whole genome shotgun (WGS) entry which is preliminary data.</text>
</comment>
<dbReference type="Proteomes" id="UP000541136">
    <property type="component" value="Unassembled WGS sequence"/>
</dbReference>
<evidence type="ECO:0000256" key="1">
    <source>
        <dbReference type="ARBA" id="ARBA00000085"/>
    </source>
</evidence>
<evidence type="ECO:0000313" key="14">
    <source>
        <dbReference type="EMBL" id="MBB6083592.1"/>
    </source>
</evidence>
<dbReference type="SMART" id="SM00387">
    <property type="entry name" value="HATPase_c"/>
    <property type="match status" value="1"/>
</dbReference>
<dbReference type="CDD" id="cd06225">
    <property type="entry name" value="HAMP"/>
    <property type="match status" value="1"/>
</dbReference>
<dbReference type="InterPro" id="IPR005467">
    <property type="entry name" value="His_kinase_dom"/>
</dbReference>